<evidence type="ECO:0000313" key="2">
    <source>
        <dbReference type="EMBL" id="PGH12043.1"/>
    </source>
</evidence>
<sequence>MPLDTIYVTRHGHRLNWTIDLATGTYHATYPTPTGIPVDPTLTGPGIKQSHELAAHINTPEFSPKPCRVYCSPFYRCLQTIQPTVEALQERQSVEKKGDVDLDVRIENGIGEWFGSSRTFTHPSPATPSTLQSHFPTILRNPDTTSSEPPYKPHLIPSPHGETISELHDRLATTLSAIIASVDAEITTYEAAHPETANQSRALLICTHAAPLIALGRVLTGDMPEDSSMEDFRPFVASLSTFVRREKKEKKSAGQGVDDGVVVDGAARFIGGCEVPVWKGGRGVGGGWDCVANGDCSFLTSGEERGWHFHGEEDFNSMPDPPVAPSTPKGQQQQQPSSSVVDEVSLSQSSPAKL</sequence>
<feature type="region of interest" description="Disordered" evidence="1">
    <location>
        <begin position="309"/>
        <end position="354"/>
    </location>
</feature>
<accession>A0A2B7XTD7</accession>
<dbReference type="Gene3D" id="3.40.50.1240">
    <property type="entry name" value="Phosphoglycerate mutase-like"/>
    <property type="match status" value="1"/>
</dbReference>
<protein>
    <recommendedName>
        <fullName evidence="4">Transcription factor TFIIIC triple barrel domain-containing protein</fullName>
    </recommendedName>
</protein>
<dbReference type="PANTHER" id="PTHR16469">
    <property type="entry name" value="UBIQUITIN-ASSOCIATED AND SH3 DOMAIN-CONTAINING BA-RELATED"/>
    <property type="match status" value="1"/>
</dbReference>
<dbReference type="Proteomes" id="UP000224634">
    <property type="component" value="Unassembled WGS sequence"/>
</dbReference>
<dbReference type="InterPro" id="IPR013078">
    <property type="entry name" value="His_Pase_superF_clade-1"/>
</dbReference>
<dbReference type="PANTHER" id="PTHR16469:SF51">
    <property type="entry name" value="TRANSCRIPTION FACTOR TAU 55 KDA SUBUNIT"/>
    <property type="match status" value="1"/>
</dbReference>
<dbReference type="STRING" id="1447883.A0A2B7XTD7"/>
<organism evidence="2 3">
    <name type="scientific">Polytolypa hystricis (strain UAMH7299)</name>
    <dbReference type="NCBI Taxonomy" id="1447883"/>
    <lineage>
        <taxon>Eukaryota</taxon>
        <taxon>Fungi</taxon>
        <taxon>Dikarya</taxon>
        <taxon>Ascomycota</taxon>
        <taxon>Pezizomycotina</taxon>
        <taxon>Eurotiomycetes</taxon>
        <taxon>Eurotiomycetidae</taxon>
        <taxon>Onygenales</taxon>
        <taxon>Onygenales incertae sedis</taxon>
        <taxon>Polytolypa</taxon>
    </lineage>
</organism>
<dbReference type="AlphaFoldDB" id="A0A2B7XTD7"/>
<gene>
    <name evidence="2" type="ORF">AJ80_06862</name>
</gene>
<evidence type="ECO:0000313" key="3">
    <source>
        <dbReference type="Proteomes" id="UP000224634"/>
    </source>
</evidence>
<feature type="compositionally biased region" description="Low complexity" evidence="1">
    <location>
        <begin position="326"/>
        <end position="345"/>
    </location>
</feature>
<dbReference type="FunFam" id="3.40.50.1240:FF:000074">
    <property type="entry name" value="Phosphoglycerate mutase family protein"/>
    <property type="match status" value="1"/>
</dbReference>
<dbReference type="SUPFAM" id="SSF53254">
    <property type="entry name" value="Phosphoglycerate mutase-like"/>
    <property type="match status" value="1"/>
</dbReference>
<keyword evidence="3" id="KW-1185">Reference proteome</keyword>
<proteinExistence type="predicted"/>
<dbReference type="OrthoDB" id="414418at2759"/>
<dbReference type="EMBL" id="PDNA01000123">
    <property type="protein sequence ID" value="PGH12043.1"/>
    <property type="molecule type" value="Genomic_DNA"/>
</dbReference>
<dbReference type="InterPro" id="IPR029033">
    <property type="entry name" value="His_PPase_superfam"/>
</dbReference>
<dbReference type="CDD" id="cd07067">
    <property type="entry name" value="HP_PGM_like"/>
    <property type="match status" value="1"/>
</dbReference>
<dbReference type="InterPro" id="IPR051710">
    <property type="entry name" value="Phosphatase_SH3-domain"/>
</dbReference>
<name>A0A2B7XTD7_POLH7</name>
<dbReference type="SMART" id="SM00855">
    <property type="entry name" value="PGAM"/>
    <property type="match status" value="1"/>
</dbReference>
<comment type="caution">
    <text evidence="2">The sequence shown here is derived from an EMBL/GenBank/DDBJ whole genome shotgun (WGS) entry which is preliminary data.</text>
</comment>
<dbReference type="Pfam" id="PF00300">
    <property type="entry name" value="His_Phos_1"/>
    <property type="match status" value="1"/>
</dbReference>
<evidence type="ECO:0008006" key="4">
    <source>
        <dbReference type="Google" id="ProtNLM"/>
    </source>
</evidence>
<reference evidence="2 3" key="1">
    <citation type="submission" date="2017-10" db="EMBL/GenBank/DDBJ databases">
        <title>Comparative genomics in systemic dimorphic fungi from Ajellomycetaceae.</title>
        <authorList>
            <person name="Munoz J.F."/>
            <person name="Mcewen J.G."/>
            <person name="Clay O.K."/>
            <person name="Cuomo C.A."/>
        </authorList>
    </citation>
    <scope>NUCLEOTIDE SEQUENCE [LARGE SCALE GENOMIC DNA]</scope>
    <source>
        <strain evidence="2 3">UAMH7299</strain>
    </source>
</reference>
<evidence type="ECO:0000256" key="1">
    <source>
        <dbReference type="SAM" id="MobiDB-lite"/>
    </source>
</evidence>